<dbReference type="AlphaFoldDB" id="A0A0F9MKQ2"/>
<reference evidence="1" key="1">
    <citation type="journal article" date="2015" name="Nature">
        <title>Complex archaea that bridge the gap between prokaryotes and eukaryotes.</title>
        <authorList>
            <person name="Spang A."/>
            <person name="Saw J.H."/>
            <person name="Jorgensen S.L."/>
            <person name="Zaremba-Niedzwiedzka K."/>
            <person name="Martijn J."/>
            <person name="Lind A.E."/>
            <person name="van Eijk R."/>
            <person name="Schleper C."/>
            <person name="Guy L."/>
            <person name="Ettema T.J."/>
        </authorList>
    </citation>
    <scope>NUCLEOTIDE SEQUENCE</scope>
</reference>
<sequence>MDPLTQIQVIRCRASIITAERSLKKARYHRSPLTNDERNEALICRAFHIGQQFRDISADPFANWHHPLAGKLSESFQFGQGGQHVSAA</sequence>
<organism evidence="1">
    <name type="scientific">marine sediment metagenome</name>
    <dbReference type="NCBI Taxonomy" id="412755"/>
    <lineage>
        <taxon>unclassified sequences</taxon>
        <taxon>metagenomes</taxon>
        <taxon>ecological metagenomes</taxon>
    </lineage>
</organism>
<name>A0A0F9MKQ2_9ZZZZ</name>
<accession>A0A0F9MKQ2</accession>
<gene>
    <name evidence="1" type="ORF">LCGC14_1370640</name>
</gene>
<evidence type="ECO:0000313" key="1">
    <source>
        <dbReference type="EMBL" id="KKM77375.1"/>
    </source>
</evidence>
<proteinExistence type="predicted"/>
<dbReference type="EMBL" id="LAZR01008653">
    <property type="protein sequence ID" value="KKM77375.1"/>
    <property type="molecule type" value="Genomic_DNA"/>
</dbReference>
<protein>
    <submittedName>
        <fullName evidence="1">Uncharacterized protein</fullName>
    </submittedName>
</protein>
<comment type="caution">
    <text evidence="1">The sequence shown here is derived from an EMBL/GenBank/DDBJ whole genome shotgun (WGS) entry which is preliminary data.</text>
</comment>